<dbReference type="Proteomes" id="UP000265520">
    <property type="component" value="Unassembled WGS sequence"/>
</dbReference>
<evidence type="ECO:0000313" key="2">
    <source>
        <dbReference type="Proteomes" id="UP000265520"/>
    </source>
</evidence>
<comment type="caution">
    <text evidence="1">The sequence shown here is derived from an EMBL/GenBank/DDBJ whole genome shotgun (WGS) entry which is preliminary data.</text>
</comment>
<feature type="non-terminal residue" evidence="1">
    <location>
        <position position="36"/>
    </location>
</feature>
<dbReference type="EMBL" id="LXQA010664861">
    <property type="protein sequence ID" value="MCI64868.1"/>
    <property type="molecule type" value="Genomic_DNA"/>
</dbReference>
<organism evidence="1 2">
    <name type="scientific">Trifolium medium</name>
    <dbReference type="NCBI Taxonomy" id="97028"/>
    <lineage>
        <taxon>Eukaryota</taxon>
        <taxon>Viridiplantae</taxon>
        <taxon>Streptophyta</taxon>
        <taxon>Embryophyta</taxon>
        <taxon>Tracheophyta</taxon>
        <taxon>Spermatophyta</taxon>
        <taxon>Magnoliopsida</taxon>
        <taxon>eudicotyledons</taxon>
        <taxon>Gunneridae</taxon>
        <taxon>Pentapetalae</taxon>
        <taxon>rosids</taxon>
        <taxon>fabids</taxon>
        <taxon>Fabales</taxon>
        <taxon>Fabaceae</taxon>
        <taxon>Papilionoideae</taxon>
        <taxon>50 kb inversion clade</taxon>
        <taxon>NPAAA clade</taxon>
        <taxon>Hologalegina</taxon>
        <taxon>IRL clade</taxon>
        <taxon>Trifolieae</taxon>
        <taxon>Trifolium</taxon>
    </lineage>
</organism>
<dbReference type="AlphaFoldDB" id="A0A392TVE2"/>
<accession>A0A392TVE2</accession>
<keyword evidence="2" id="KW-1185">Reference proteome</keyword>
<reference evidence="1 2" key="1">
    <citation type="journal article" date="2018" name="Front. Plant Sci.">
        <title>Red Clover (Trifolium pratense) and Zigzag Clover (T. medium) - A Picture of Genomic Similarities and Differences.</title>
        <authorList>
            <person name="Dluhosova J."/>
            <person name="Istvanek J."/>
            <person name="Nedelnik J."/>
            <person name="Repkova J."/>
        </authorList>
    </citation>
    <scope>NUCLEOTIDE SEQUENCE [LARGE SCALE GENOMIC DNA]</scope>
    <source>
        <strain evidence="2">cv. 10/8</strain>
        <tissue evidence="1">Leaf</tissue>
    </source>
</reference>
<evidence type="ECO:0000313" key="1">
    <source>
        <dbReference type="EMBL" id="MCI64868.1"/>
    </source>
</evidence>
<name>A0A392TVE2_9FABA</name>
<proteinExistence type="predicted"/>
<protein>
    <submittedName>
        <fullName evidence="1">Uncharacterized protein</fullName>
    </submittedName>
</protein>
<sequence length="36" mass="3676">MGTSSLCNKLSATLIFSLPSPTSVVTNAHVSSLIAK</sequence>